<dbReference type="Proteomes" id="UP000663866">
    <property type="component" value="Unassembled WGS sequence"/>
</dbReference>
<dbReference type="EMBL" id="CAJOBI010000963">
    <property type="protein sequence ID" value="CAF3855436.1"/>
    <property type="molecule type" value="Genomic_DNA"/>
</dbReference>
<comment type="caution">
    <text evidence="5">The sequence shown here is derived from an EMBL/GenBank/DDBJ whole genome shotgun (WGS) entry which is preliminary data.</text>
</comment>
<evidence type="ECO:0000259" key="2">
    <source>
        <dbReference type="Pfam" id="PF03465"/>
    </source>
</evidence>
<evidence type="ECO:0000313" key="8">
    <source>
        <dbReference type="EMBL" id="CAF3777759.1"/>
    </source>
</evidence>
<dbReference type="PANTHER" id="PTHR10113">
    <property type="entry name" value="PEPTIDE CHAIN RELEASE FACTOR SUBUNIT 1"/>
    <property type="match status" value="1"/>
</dbReference>
<feature type="domain" description="eRF1" evidence="1">
    <location>
        <begin position="2"/>
        <end position="126"/>
    </location>
</feature>
<dbReference type="SUPFAM" id="SSF53137">
    <property type="entry name" value="Translational machinery components"/>
    <property type="match status" value="1"/>
</dbReference>
<dbReference type="Proteomes" id="UP000663834">
    <property type="component" value="Unassembled WGS sequence"/>
</dbReference>
<reference evidence="5" key="1">
    <citation type="submission" date="2021-02" db="EMBL/GenBank/DDBJ databases">
        <authorList>
            <person name="Nowell W R."/>
        </authorList>
    </citation>
    <scope>NUCLEOTIDE SEQUENCE</scope>
</reference>
<evidence type="ECO:0000259" key="1">
    <source>
        <dbReference type="Pfam" id="PF03464"/>
    </source>
</evidence>
<dbReference type="Proteomes" id="UP000663824">
    <property type="component" value="Unassembled WGS sequence"/>
</dbReference>
<dbReference type="Pfam" id="PF03464">
    <property type="entry name" value="eRF1_2"/>
    <property type="match status" value="1"/>
</dbReference>
<sequence length="286" mass="33130">MGTNEALFGILHSNNREIIARFSVDLPRKRSVGGTRAIRFARLRKEKRQNYVRKVFEMAVQCFIIDDKVNVDGIILANVAEFNTELHHLNDIIDPRIQEIILQRVTVYHDGDIGFNQAIELASESIGNIKFVQQKKILLQFFNEVSKDSNQYCFGLEDTLKQLETGDLEILVIWKNLDLIRCSMCNNKTKEIKIIYLHPDQEKYTDTEFEQVEQMRLVDWFANNYQKLDVKLEIVTDTGQEGSQFVQGFTGIGGILKHKFDQQLSNVQNNSEHLDNNDDDYGSFFD</sequence>
<dbReference type="InterPro" id="IPR042226">
    <property type="entry name" value="eFR1_2_sf"/>
</dbReference>
<dbReference type="EMBL" id="CAJNRG010008521">
    <property type="protein sequence ID" value="CAF2104793.1"/>
    <property type="molecule type" value="Genomic_DNA"/>
</dbReference>
<dbReference type="EMBL" id="CAJOBF010003158">
    <property type="protein sequence ID" value="CAF4077069.1"/>
    <property type="molecule type" value="Genomic_DNA"/>
</dbReference>
<keyword evidence="12" id="KW-1185">Reference proteome</keyword>
<dbReference type="FunFam" id="3.30.1330.30:FF:000032">
    <property type="entry name" value="Eukaryotic peptide chain release factor subunit 1"/>
    <property type="match status" value="1"/>
</dbReference>
<dbReference type="OrthoDB" id="10000606at2759"/>
<dbReference type="InterPro" id="IPR005141">
    <property type="entry name" value="eRF1_2"/>
</dbReference>
<dbReference type="Proteomes" id="UP000663842">
    <property type="component" value="Unassembled WGS sequence"/>
</dbReference>
<evidence type="ECO:0000313" key="10">
    <source>
        <dbReference type="EMBL" id="CAF4077069.1"/>
    </source>
</evidence>
<feature type="domain" description="eRF1" evidence="2">
    <location>
        <begin position="131"/>
        <end position="259"/>
    </location>
</feature>
<gene>
    <name evidence="3" type="ORF">CJN711_LOCUS4332</name>
    <name evidence="4" type="ORF">KQP761_LOCUS31972</name>
    <name evidence="5" type="ORF">MBJ925_LOCUS9123</name>
    <name evidence="8" type="ORF">OVN521_LOCUS2613</name>
    <name evidence="9" type="ORF">SMN809_LOCUS4257</name>
    <name evidence="10" type="ORF">UXM345_LOCUS20817</name>
    <name evidence="6" type="ORF">WKI299_LOCUS11021</name>
    <name evidence="7" type="ORF">XDN619_LOCUS19496</name>
</gene>
<evidence type="ECO:0000313" key="9">
    <source>
        <dbReference type="EMBL" id="CAF3855436.1"/>
    </source>
</evidence>
<organism evidence="5 11">
    <name type="scientific">Rotaria magnacalcarata</name>
    <dbReference type="NCBI Taxonomy" id="392030"/>
    <lineage>
        <taxon>Eukaryota</taxon>
        <taxon>Metazoa</taxon>
        <taxon>Spiralia</taxon>
        <taxon>Gnathifera</taxon>
        <taxon>Rotifera</taxon>
        <taxon>Eurotatoria</taxon>
        <taxon>Bdelloidea</taxon>
        <taxon>Philodinida</taxon>
        <taxon>Philodinidae</taxon>
        <taxon>Rotaria</taxon>
    </lineage>
</organism>
<evidence type="ECO:0000313" key="5">
    <source>
        <dbReference type="EMBL" id="CAF2018460.1"/>
    </source>
</evidence>
<dbReference type="SUPFAM" id="SSF55315">
    <property type="entry name" value="L30e-like"/>
    <property type="match status" value="1"/>
</dbReference>
<dbReference type="Gene3D" id="3.30.1330.30">
    <property type="match status" value="1"/>
</dbReference>
<dbReference type="EMBL" id="CAJNRF010004005">
    <property type="protein sequence ID" value="CAF2055020.1"/>
    <property type="molecule type" value="Genomic_DNA"/>
</dbReference>
<dbReference type="Pfam" id="PF03465">
    <property type="entry name" value="eRF1_3"/>
    <property type="match status" value="1"/>
</dbReference>
<dbReference type="InterPro" id="IPR005142">
    <property type="entry name" value="eRF1_3"/>
</dbReference>
<dbReference type="InterPro" id="IPR029064">
    <property type="entry name" value="Ribosomal_eL30-like_sf"/>
</dbReference>
<dbReference type="Proteomes" id="UP000676336">
    <property type="component" value="Unassembled WGS sequence"/>
</dbReference>
<evidence type="ECO:0000313" key="7">
    <source>
        <dbReference type="EMBL" id="CAF2104793.1"/>
    </source>
</evidence>
<proteinExistence type="predicted"/>
<evidence type="ECO:0000313" key="6">
    <source>
        <dbReference type="EMBL" id="CAF2055020.1"/>
    </source>
</evidence>
<dbReference type="InterPro" id="IPR004403">
    <property type="entry name" value="Peptide_chain-rel_eRF1/aRF1"/>
</dbReference>
<evidence type="ECO:0000313" key="11">
    <source>
        <dbReference type="Proteomes" id="UP000663824"/>
    </source>
</evidence>
<name>A0A816MVP3_9BILA</name>
<dbReference type="EMBL" id="CAJNRE010003415">
    <property type="protein sequence ID" value="CAF2018460.1"/>
    <property type="molecule type" value="Genomic_DNA"/>
</dbReference>
<dbReference type="EMBL" id="CAJNOW010017845">
    <property type="protein sequence ID" value="CAF1660721.1"/>
    <property type="molecule type" value="Genomic_DNA"/>
</dbReference>
<dbReference type="GO" id="GO:0003747">
    <property type="term" value="F:translation release factor activity"/>
    <property type="evidence" value="ECO:0007669"/>
    <property type="project" value="InterPro"/>
</dbReference>
<dbReference type="Proteomes" id="UP000663856">
    <property type="component" value="Unassembled WGS sequence"/>
</dbReference>
<dbReference type="Proteomes" id="UP000663887">
    <property type="component" value="Unassembled WGS sequence"/>
</dbReference>
<evidence type="ECO:0008006" key="13">
    <source>
        <dbReference type="Google" id="ProtNLM"/>
    </source>
</evidence>
<dbReference type="EMBL" id="CAJOBG010000209">
    <property type="protein sequence ID" value="CAF3777759.1"/>
    <property type="molecule type" value="Genomic_DNA"/>
</dbReference>
<dbReference type="EMBL" id="CAJNOV010000889">
    <property type="protein sequence ID" value="CAF1042226.1"/>
    <property type="molecule type" value="Genomic_DNA"/>
</dbReference>
<accession>A0A816MVP3</accession>
<dbReference type="Proteomes" id="UP000663855">
    <property type="component" value="Unassembled WGS sequence"/>
</dbReference>
<evidence type="ECO:0000313" key="12">
    <source>
        <dbReference type="Proteomes" id="UP000663866"/>
    </source>
</evidence>
<protein>
    <recommendedName>
        <fullName evidence="13">Eukaryotic peptide chain release factor subunit 1</fullName>
    </recommendedName>
</protein>
<evidence type="ECO:0000313" key="3">
    <source>
        <dbReference type="EMBL" id="CAF1042226.1"/>
    </source>
</evidence>
<dbReference type="AlphaFoldDB" id="A0A816MVP3"/>
<dbReference type="Gene3D" id="3.30.420.60">
    <property type="entry name" value="eRF1 domain 2"/>
    <property type="match status" value="1"/>
</dbReference>
<evidence type="ECO:0000313" key="4">
    <source>
        <dbReference type="EMBL" id="CAF1660721.1"/>
    </source>
</evidence>